<dbReference type="OrthoDB" id="9757990at2"/>
<reference evidence="1 2" key="1">
    <citation type="submission" date="2019-04" db="EMBL/GenBank/DDBJ databases">
        <authorList>
            <person name="Feng G."/>
            <person name="Zhang J."/>
            <person name="Zhu H."/>
        </authorList>
    </citation>
    <scope>NUCLEOTIDE SEQUENCE [LARGE SCALE GENOMIC DNA]</scope>
    <source>
        <strain evidence="1 2">92R-1</strain>
    </source>
</reference>
<comment type="caution">
    <text evidence="1">The sequence shown here is derived from an EMBL/GenBank/DDBJ whole genome shotgun (WGS) entry which is preliminary data.</text>
</comment>
<proteinExistence type="predicted"/>
<name>A0A4Z0NZW8_9BACT</name>
<organism evidence="1 2">
    <name type="scientific">Hymenobacter fodinae</name>
    <dbReference type="NCBI Taxonomy" id="2510796"/>
    <lineage>
        <taxon>Bacteria</taxon>
        <taxon>Pseudomonadati</taxon>
        <taxon>Bacteroidota</taxon>
        <taxon>Cytophagia</taxon>
        <taxon>Cytophagales</taxon>
        <taxon>Hymenobacteraceae</taxon>
        <taxon>Hymenobacter</taxon>
    </lineage>
</organism>
<dbReference type="Gene3D" id="3.30.450.20">
    <property type="entry name" value="PAS domain"/>
    <property type="match status" value="1"/>
</dbReference>
<evidence type="ECO:0000313" key="1">
    <source>
        <dbReference type="EMBL" id="TGE03748.1"/>
    </source>
</evidence>
<keyword evidence="2" id="KW-1185">Reference proteome</keyword>
<dbReference type="SUPFAM" id="SSF55785">
    <property type="entry name" value="PYP-like sensor domain (PAS domain)"/>
    <property type="match status" value="1"/>
</dbReference>
<dbReference type="Proteomes" id="UP000298337">
    <property type="component" value="Unassembled WGS sequence"/>
</dbReference>
<dbReference type="InterPro" id="IPR035965">
    <property type="entry name" value="PAS-like_dom_sf"/>
</dbReference>
<evidence type="ECO:0008006" key="3">
    <source>
        <dbReference type="Google" id="ProtNLM"/>
    </source>
</evidence>
<dbReference type="RefSeq" id="WP_135436849.1">
    <property type="nucleotide sequence ID" value="NZ_SRLA01000007.1"/>
</dbReference>
<accession>A0A4Z0NZW8</accession>
<dbReference type="AlphaFoldDB" id="A0A4Z0NZW8"/>
<gene>
    <name evidence="1" type="ORF">EU556_24360</name>
</gene>
<evidence type="ECO:0000313" key="2">
    <source>
        <dbReference type="Proteomes" id="UP000298337"/>
    </source>
</evidence>
<protein>
    <recommendedName>
        <fullName evidence="3">PAS domain-containing protein</fullName>
    </recommendedName>
</protein>
<sequence length="228" mass="26404">MVRPAEFFLQQAAAQGHIQFLYSLTERRIVYVNAAYEHVLGGHGEQVNDELPALLARVPAEEVPVWQHYWKLWQVGRLREEVDLCLRSEDGPDRWFVLVPYWQHDAHGQTWLGGTLREITEQKRHADSSQKFSIKKNTVLEILSHDLASRFAMVDRIAGVLHQRLDPATDPELRQLLPVLQQTSRQSLQLIRYLVDEEFLESSEIPLKREVVDGGAYVRIRIPLHDSN</sequence>
<dbReference type="EMBL" id="SRLA01000007">
    <property type="protein sequence ID" value="TGE03748.1"/>
    <property type="molecule type" value="Genomic_DNA"/>
</dbReference>